<dbReference type="Proteomes" id="UP000612282">
    <property type="component" value="Unassembled WGS sequence"/>
</dbReference>
<sequence length="244" mass="26325">MATTHGGGAAPTSRSGGGGGGPRVRGGGAGSVVQLTASLKAQFQAGRAGKGTSVILANQADWEAYQAGTGPKPASADLLVHQRGDFHADDFRRKALDLNALGDEGVLLKAGEKTQRPGVPHKQPDKFPRKAVPRTVTRIFRERIITRLSKAGTKNPDGTRKDRKVRDPANQQLLNKLYRGRGTPRRAGEALDPDHIHELQLKGMDVHSNLRLMDAYTNRHLGSDIHLALKKVDPETPVKVRLVE</sequence>
<protein>
    <recommendedName>
        <fullName evidence="4">HNH endonuclease</fullName>
    </recommendedName>
</protein>
<dbReference type="EMBL" id="BOMG01000094">
    <property type="protein sequence ID" value="GID59058.1"/>
    <property type="molecule type" value="Genomic_DNA"/>
</dbReference>
<evidence type="ECO:0008006" key="4">
    <source>
        <dbReference type="Google" id="ProtNLM"/>
    </source>
</evidence>
<proteinExistence type="predicted"/>
<evidence type="ECO:0000313" key="2">
    <source>
        <dbReference type="EMBL" id="GID59058.1"/>
    </source>
</evidence>
<reference evidence="2 3" key="1">
    <citation type="submission" date="2021-01" db="EMBL/GenBank/DDBJ databases">
        <title>Whole genome shotgun sequence of Actinoplanes couchii NBRC 106145.</title>
        <authorList>
            <person name="Komaki H."/>
            <person name="Tamura T."/>
        </authorList>
    </citation>
    <scope>NUCLEOTIDE SEQUENCE [LARGE SCALE GENOMIC DNA]</scope>
    <source>
        <strain evidence="2 3">NBRC 106145</strain>
    </source>
</reference>
<evidence type="ECO:0000313" key="3">
    <source>
        <dbReference type="Proteomes" id="UP000612282"/>
    </source>
</evidence>
<name>A0ABQ3XKM7_9ACTN</name>
<gene>
    <name evidence="2" type="ORF">Aco03nite_074620</name>
</gene>
<dbReference type="RefSeq" id="WP_203804724.1">
    <property type="nucleotide sequence ID" value="NZ_BAAAQE010000094.1"/>
</dbReference>
<feature type="compositionally biased region" description="Basic and acidic residues" evidence="1">
    <location>
        <begin position="157"/>
        <end position="167"/>
    </location>
</feature>
<accession>A0ABQ3XKM7</accession>
<organism evidence="2 3">
    <name type="scientific">Actinoplanes couchii</name>
    <dbReference type="NCBI Taxonomy" id="403638"/>
    <lineage>
        <taxon>Bacteria</taxon>
        <taxon>Bacillati</taxon>
        <taxon>Actinomycetota</taxon>
        <taxon>Actinomycetes</taxon>
        <taxon>Micromonosporales</taxon>
        <taxon>Micromonosporaceae</taxon>
        <taxon>Actinoplanes</taxon>
    </lineage>
</organism>
<feature type="region of interest" description="Disordered" evidence="1">
    <location>
        <begin position="151"/>
        <end position="170"/>
    </location>
</feature>
<feature type="region of interest" description="Disordered" evidence="1">
    <location>
        <begin position="1"/>
        <end position="29"/>
    </location>
</feature>
<comment type="caution">
    <text evidence="2">The sequence shown here is derived from an EMBL/GenBank/DDBJ whole genome shotgun (WGS) entry which is preliminary data.</text>
</comment>
<keyword evidence="3" id="KW-1185">Reference proteome</keyword>
<evidence type="ECO:0000256" key="1">
    <source>
        <dbReference type="SAM" id="MobiDB-lite"/>
    </source>
</evidence>